<dbReference type="RefSeq" id="XP_007395424.1">
    <property type="nucleotide sequence ID" value="XM_007395362.1"/>
</dbReference>
<evidence type="ECO:0000313" key="1">
    <source>
        <dbReference type="EMBL" id="EKM55079.1"/>
    </source>
</evidence>
<dbReference type="HOGENOM" id="CLU_535397_0_0_1"/>
<gene>
    <name evidence="1" type="ORF">PHACADRAFT_183921</name>
</gene>
<evidence type="ECO:0000313" key="2">
    <source>
        <dbReference type="Proteomes" id="UP000008370"/>
    </source>
</evidence>
<dbReference type="KEGG" id="pco:PHACADRAFT_183921"/>
<dbReference type="InParanoid" id="K5W7X9"/>
<sequence length="509" mass="56941">MACRMPQELVDIVLESLSDNEASLKNCSLVSREWSISSSSHLFRRFRWPPCVSTWKISNEICESALERDSGFTFLLGLLSSSTRLRDSICELYLCCHRFGCTSSYNLDVSLFSTLPRILAILPRLRVLELNAWPVSPRKSLAHMRFEQQQAYAIEELRIICNFNIIPVLLSPFCRISKLTITWRELGVEEAQPFRPDTPIEVRSITINGLEEAILLLLQGGLDLTAVRNLTLSSPPKVSKPVLGSIIMFMSSIESLGYEQVDPSAAPFDAQVGGGLFALAVEPRDFIDEEYEDAIDRDGVDASRVGRDIDGGAAVTGGYSRAVAEWKGDDEEIEGGSIEYSDWEHILRDLRILVTDVTENITINLRVNEAYTIDDFSEPDDIQDITRSLRKAFSLLDWAGLQAVTRRCSVLKSLRFAIAYEGFIRPGECAGILLKVIKKSLASDVVSKSSKDCPLRHLFGYFCPISPSVTSPEVFTAIQCIRNHHIEVTGHFYPCTPQPRDVRDVPLIP</sequence>
<evidence type="ECO:0008006" key="3">
    <source>
        <dbReference type="Google" id="ProtNLM"/>
    </source>
</evidence>
<name>K5W7X9_PHACS</name>
<proteinExistence type="predicted"/>
<organism evidence="1 2">
    <name type="scientific">Phanerochaete carnosa (strain HHB-10118-sp)</name>
    <name type="common">White-rot fungus</name>
    <name type="synonym">Peniophora carnosa</name>
    <dbReference type="NCBI Taxonomy" id="650164"/>
    <lineage>
        <taxon>Eukaryota</taxon>
        <taxon>Fungi</taxon>
        <taxon>Dikarya</taxon>
        <taxon>Basidiomycota</taxon>
        <taxon>Agaricomycotina</taxon>
        <taxon>Agaricomycetes</taxon>
        <taxon>Polyporales</taxon>
        <taxon>Phanerochaetaceae</taxon>
        <taxon>Phanerochaete</taxon>
    </lineage>
</organism>
<reference evidence="1 2" key="1">
    <citation type="journal article" date="2012" name="BMC Genomics">
        <title>Comparative genomics of the white-rot fungi, Phanerochaete carnosa and P. chrysosporium, to elucidate the genetic basis of the distinct wood types they colonize.</title>
        <authorList>
            <person name="Suzuki H."/>
            <person name="MacDonald J."/>
            <person name="Syed K."/>
            <person name="Salamov A."/>
            <person name="Hori C."/>
            <person name="Aerts A."/>
            <person name="Henrissat B."/>
            <person name="Wiebenga A."/>
            <person name="vanKuyk P.A."/>
            <person name="Barry K."/>
            <person name="Lindquist E."/>
            <person name="LaButti K."/>
            <person name="Lapidus A."/>
            <person name="Lucas S."/>
            <person name="Coutinho P."/>
            <person name="Gong Y."/>
            <person name="Samejima M."/>
            <person name="Mahadevan R."/>
            <person name="Abou-Zaid M."/>
            <person name="de Vries R.P."/>
            <person name="Igarashi K."/>
            <person name="Yadav J.S."/>
            <person name="Grigoriev I.V."/>
            <person name="Master E.R."/>
        </authorList>
    </citation>
    <scope>NUCLEOTIDE SEQUENCE [LARGE SCALE GENOMIC DNA]</scope>
    <source>
        <strain evidence="1 2">HHB-10118-sp</strain>
    </source>
</reference>
<keyword evidence="2" id="KW-1185">Reference proteome</keyword>
<accession>K5W7X9</accession>
<dbReference type="GeneID" id="18910175"/>
<dbReference type="Proteomes" id="UP000008370">
    <property type="component" value="Unassembled WGS sequence"/>
</dbReference>
<dbReference type="EMBL" id="JH930472">
    <property type="protein sequence ID" value="EKM55079.1"/>
    <property type="molecule type" value="Genomic_DNA"/>
</dbReference>
<dbReference type="OrthoDB" id="2788229at2759"/>
<dbReference type="AlphaFoldDB" id="K5W7X9"/>
<protein>
    <recommendedName>
        <fullName evidence="3">F-box domain-containing protein</fullName>
    </recommendedName>
</protein>